<dbReference type="KEGG" id="rpx:Rpdx1_2971"/>
<dbReference type="Pfam" id="PF26128">
    <property type="entry name" value="Gad2"/>
    <property type="match status" value="1"/>
</dbReference>
<dbReference type="Proteomes" id="UP000001402">
    <property type="component" value="Chromosome"/>
</dbReference>
<protein>
    <submittedName>
        <fullName evidence="1">Uncharacterized protein</fullName>
    </submittedName>
</protein>
<evidence type="ECO:0000313" key="1">
    <source>
        <dbReference type="EMBL" id="ADU44552.1"/>
    </source>
</evidence>
<dbReference type="STRING" id="652103.Rpdx1_2971"/>
<dbReference type="HOGENOM" id="CLU_1365330_0_0_5"/>
<evidence type="ECO:0000313" key="2">
    <source>
        <dbReference type="Proteomes" id="UP000001402"/>
    </source>
</evidence>
<dbReference type="eggNOG" id="ENOG5033IMF">
    <property type="taxonomic scope" value="Bacteria"/>
</dbReference>
<accession>E6VL57</accession>
<organism evidence="1 2">
    <name type="scientific">Rhodopseudomonas palustris (strain DX-1)</name>
    <dbReference type="NCBI Taxonomy" id="652103"/>
    <lineage>
        <taxon>Bacteria</taxon>
        <taxon>Pseudomonadati</taxon>
        <taxon>Pseudomonadota</taxon>
        <taxon>Alphaproteobacteria</taxon>
        <taxon>Hyphomicrobiales</taxon>
        <taxon>Nitrobacteraceae</taxon>
        <taxon>Rhodopseudomonas</taxon>
    </lineage>
</organism>
<sequence>MTQLKLPEAWSLVMDRVRSVLPSAFIAGGALRDLDNGRPVKDIDVFFTDEMNWHEIDKALAGIYEYARECPGQYLDGAAAEVSGTTTYLSLTGFAPELNLIQLDQSFNPATIIDRVDFGICQIGADVMGVSVTEAYRHDKVNECFTLTRAETVEGVERSIKRYERLQQKYQGWPLYWKAEHADLVHQAYANIAMREDIGG</sequence>
<dbReference type="OrthoDB" id="8447982at2"/>
<dbReference type="AlphaFoldDB" id="E6VL57"/>
<name>E6VL57_RHOPX</name>
<reference evidence="1" key="1">
    <citation type="submission" date="2010-12" db="EMBL/GenBank/DDBJ databases">
        <title>Complete sequence of Rhodopseudomonas palustris DX-1.</title>
        <authorList>
            <consortium name="US DOE Joint Genome Institute"/>
            <person name="Lucas S."/>
            <person name="Copeland A."/>
            <person name="Lapidus A."/>
            <person name="Cheng J.-F."/>
            <person name="Goodwin L."/>
            <person name="Pitluck S."/>
            <person name="Misra M."/>
            <person name="Chertkov O."/>
            <person name="Detter J.C."/>
            <person name="Han C."/>
            <person name="Tapia R."/>
            <person name="Land M."/>
            <person name="Hauser L."/>
            <person name="Kyrpides N."/>
            <person name="Ivanova N."/>
            <person name="Ovchinnikova G."/>
            <person name="Logan B."/>
            <person name="Oda Y."/>
            <person name="Harwood C."/>
            <person name="Woyke T."/>
        </authorList>
    </citation>
    <scope>NUCLEOTIDE SEQUENCE [LARGE SCALE GENOMIC DNA]</scope>
    <source>
        <strain evidence="1">DX-1</strain>
    </source>
</reference>
<dbReference type="EMBL" id="CP002418">
    <property type="protein sequence ID" value="ADU44552.1"/>
    <property type="molecule type" value="Genomic_DNA"/>
</dbReference>
<gene>
    <name evidence="1" type="ordered locus">Rpdx1_2971</name>
</gene>
<dbReference type="BioCyc" id="RPAL652103:RPDX1_RS14645-MONOMER"/>
<proteinExistence type="predicted"/>